<proteinExistence type="predicted"/>
<accession>A0ABP5P850</accession>
<organism evidence="2 3">
    <name type="scientific">Nonomuraea monospora</name>
    <dbReference type="NCBI Taxonomy" id="568818"/>
    <lineage>
        <taxon>Bacteria</taxon>
        <taxon>Bacillati</taxon>
        <taxon>Actinomycetota</taxon>
        <taxon>Actinomycetes</taxon>
        <taxon>Streptosporangiales</taxon>
        <taxon>Streptosporangiaceae</taxon>
        <taxon>Nonomuraea</taxon>
    </lineage>
</organism>
<dbReference type="EMBL" id="BAAAQX010000007">
    <property type="protein sequence ID" value="GAA2207941.1"/>
    <property type="molecule type" value="Genomic_DNA"/>
</dbReference>
<keyword evidence="3" id="KW-1185">Reference proteome</keyword>
<feature type="compositionally biased region" description="Basic and acidic residues" evidence="1">
    <location>
        <begin position="18"/>
        <end position="33"/>
    </location>
</feature>
<comment type="caution">
    <text evidence="2">The sequence shown here is derived from an EMBL/GenBank/DDBJ whole genome shotgun (WGS) entry which is preliminary data.</text>
</comment>
<evidence type="ECO:0000313" key="3">
    <source>
        <dbReference type="Proteomes" id="UP001499843"/>
    </source>
</evidence>
<gene>
    <name evidence="2" type="ORF">GCM10009850_033990</name>
</gene>
<sequence length="65" mass="6769">MGGGTDDQQVAEADVEDDLGRHPGVDAREHDRPGLLPGGDLSPASRVLVRVGGLARRPAPVALFE</sequence>
<name>A0ABP5P850_9ACTN</name>
<evidence type="ECO:0000313" key="2">
    <source>
        <dbReference type="EMBL" id="GAA2207941.1"/>
    </source>
</evidence>
<reference evidence="3" key="1">
    <citation type="journal article" date="2019" name="Int. J. Syst. Evol. Microbiol.">
        <title>The Global Catalogue of Microorganisms (GCM) 10K type strain sequencing project: providing services to taxonomists for standard genome sequencing and annotation.</title>
        <authorList>
            <consortium name="The Broad Institute Genomics Platform"/>
            <consortium name="The Broad Institute Genome Sequencing Center for Infectious Disease"/>
            <person name="Wu L."/>
            <person name="Ma J."/>
        </authorList>
    </citation>
    <scope>NUCLEOTIDE SEQUENCE [LARGE SCALE GENOMIC DNA]</scope>
    <source>
        <strain evidence="3">JCM 16114</strain>
    </source>
</reference>
<protein>
    <submittedName>
        <fullName evidence="2">Uncharacterized protein</fullName>
    </submittedName>
</protein>
<evidence type="ECO:0000256" key="1">
    <source>
        <dbReference type="SAM" id="MobiDB-lite"/>
    </source>
</evidence>
<dbReference type="Proteomes" id="UP001499843">
    <property type="component" value="Unassembled WGS sequence"/>
</dbReference>
<feature type="region of interest" description="Disordered" evidence="1">
    <location>
        <begin position="1"/>
        <end position="43"/>
    </location>
</feature>